<dbReference type="SUPFAM" id="SSF46785">
    <property type="entry name" value="Winged helix' DNA-binding domain"/>
    <property type="match status" value="1"/>
</dbReference>
<accession>A0A372G5B2</accession>
<feature type="region of interest" description="Disordered" evidence="4">
    <location>
        <begin position="109"/>
        <end position="131"/>
    </location>
</feature>
<dbReference type="GO" id="GO:0045892">
    <property type="term" value="P:negative regulation of DNA-templated transcription"/>
    <property type="evidence" value="ECO:0007669"/>
    <property type="project" value="TreeGrafter"/>
</dbReference>
<dbReference type="InterPro" id="IPR036390">
    <property type="entry name" value="WH_DNA-bd_sf"/>
</dbReference>
<dbReference type="Pfam" id="PF00392">
    <property type="entry name" value="GntR"/>
    <property type="match status" value="1"/>
</dbReference>
<evidence type="ECO:0000313" key="7">
    <source>
        <dbReference type="Proteomes" id="UP000262621"/>
    </source>
</evidence>
<evidence type="ECO:0000313" key="6">
    <source>
        <dbReference type="EMBL" id="RFS48183.1"/>
    </source>
</evidence>
<dbReference type="InterPro" id="IPR036388">
    <property type="entry name" value="WH-like_DNA-bd_sf"/>
</dbReference>
<dbReference type="CDD" id="cd07377">
    <property type="entry name" value="WHTH_GntR"/>
    <property type="match status" value="1"/>
</dbReference>
<gene>
    <name evidence="6" type="ORF">D0Q02_01475</name>
</gene>
<dbReference type="InterPro" id="IPR050679">
    <property type="entry name" value="Bact_HTH_transcr_reg"/>
</dbReference>
<dbReference type="PANTHER" id="PTHR44846">
    <property type="entry name" value="MANNOSYL-D-GLYCERATE TRANSPORT/METABOLISM SYSTEM REPRESSOR MNGR-RELATED"/>
    <property type="match status" value="1"/>
</dbReference>
<sequence length="155" mass="17172">MATRQYGARCVSQRGVKAEAMSIDPRSHTPVYVQLADLLRDQIESGELPPGARIGSEARLSQEYGIGRDAVRMAISVLRSEGLVTSSRGHPTQVRPRPERRLVEVPSGCTISTRMPNSNERRQMDMDEGVPVLEVRYPDGKKQTFPGDEVELISP</sequence>
<dbReference type="Proteomes" id="UP000262621">
    <property type="component" value="Unassembled WGS sequence"/>
</dbReference>
<evidence type="ECO:0000259" key="5">
    <source>
        <dbReference type="PROSITE" id="PS50949"/>
    </source>
</evidence>
<feature type="domain" description="HTH gntR-type" evidence="5">
    <location>
        <begin position="29"/>
        <end position="97"/>
    </location>
</feature>
<feature type="compositionally biased region" description="Polar residues" evidence="4">
    <location>
        <begin position="109"/>
        <end position="118"/>
    </location>
</feature>
<comment type="caution">
    <text evidence="6">The sequence shown here is derived from an EMBL/GenBank/DDBJ whole genome shotgun (WGS) entry which is preliminary data.</text>
</comment>
<dbReference type="Gene3D" id="1.10.10.10">
    <property type="entry name" value="Winged helix-like DNA-binding domain superfamily/Winged helix DNA-binding domain"/>
    <property type="match status" value="1"/>
</dbReference>
<keyword evidence="3" id="KW-0804">Transcription</keyword>
<keyword evidence="1" id="KW-0805">Transcription regulation</keyword>
<dbReference type="InterPro" id="IPR000524">
    <property type="entry name" value="Tscrpt_reg_HTH_GntR"/>
</dbReference>
<name>A0A372G5B2_9ACTN</name>
<dbReference type="PANTHER" id="PTHR44846:SF17">
    <property type="entry name" value="GNTR-FAMILY TRANSCRIPTIONAL REGULATOR"/>
    <property type="match status" value="1"/>
</dbReference>
<dbReference type="GO" id="GO:0003677">
    <property type="term" value="F:DNA binding"/>
    <property type="evidence" value="ECO:0007669"/>
    <property type="project" value="UniProtKB-KW"/>
</dbReference>
<reference evidence="6 7" key="1">
    <citation type="submission" date="2018-08" db="EMBL/GenBank/DDBJ databases">
        <title>Verrucosispora craniellae sp. nov., isolated from a marine sponge in the South China Sea.</title>
        <authorList>
            <person name="Li L."/>
            <person name="Lin H.W."/>
        </authorList>
    </citation>
    <scope>NUCLEOTIDE SEQUENCE [LARGE SCALE GENOMIC DNA]</scope>
    <source>
        <strain evidence="6 7">LHW63014</strain>
    </source>
</reference>
<dbReference type="EMBL" id="QVFU01000001">
    <property type="protein sequence ID" value="RFS48183.1"/>
    <property type="molecule type" value="Genomic_DNA"/>
</dbReference>
<keyword evidence="7" id="KW-1185">Reference proteome</keyword>
<protein>
    <submittedName>
        <fullName evidence="6">GntR family transcriptional regulator</fullName>
    </submittedName>
</protein>
<evidence type="ECO:0000256" key="1">
    <source>
        <dbReference type="ARBA" id="ARBA00023015"/>
    </source>
</evidence>
<evidence type="ECO:0000256" key="3">
    <source>
        <dbReference type="ARBA" id="ARBA00023163"/>
    </source>
</evidence>
<keyword evidence="2" id="KW-0238">DNA-binding</keyword>
<dbReference type="PROSITE" id="PS50949">
    <property type="entry name" value="HTH_GNTR"/>
    <property type="match status" value="1"/>
</dbReference>
<dbReference type="SMART" id="SM00345">
    <property type="entry name" value="HTH_GNTR"/>
    <property type="match status" value="1"/>
</dbReference>
<proteinExistence type="predicted"/>
<evidence type="ECO:0000256" key="2">
    <source>
        <dbReference type="ARBA" id="ARBA00023125"/>
    </source>
</evidence>
<dbReference type="GO" id="GO:0003700">
    <property type="term" value="F:DNA-binding transcription factor activity"/>
    <property type="evidence" value="ECO:0007669"/>
    <property type="project" value="InterPro"/>
</dbReference>
<organism evidence="6 7">
    <name type="scientific">Micromonospora craniellae</name>
    <dbReference type="NCBI Taxonomy" id="2294034"/>
    <lineage>
        <taxon>Bacteria</taxon>
        <taxon>Bacillati</taxon>
        <taxon>Actinomycetota</taxon>
        <taxon>Actinomycetes</taxon>
        <taxon>Micromonosporales</taxon>
        <taxon>Micromonosporaceae</taxon>
        <taxon>Micromonospora</taxon>
    </lineage>
</organism>
<dbReference type="PRINTS" id="PR00035">
    <property type="entry name" value="HTHGNTR"/>
</dbReference>
<dbReference type="AlphaFoldDB" id="A0A372G5B2"/>
<evidence type="ECO:0000256" key="4">
    <source>
        <dbReference type="SAM" id="MobiDB-lite"/>
    </source>
</evidence>